<evidence type="ECO:0000313" key="18">
    <source>
        <dbReference type="Proteomes" id="UP000285744"/>
    </source>
</evidence>
<feature type="chain" id="PRO_5039071910" description="Aminopeptidase N" evidence="14">
    <location>
        <begin position="23"/>
        <end position="486"/>
    </location>
</feature>
<evidence type="ECO:0000256" key="3">
    <source>
        <dbReference type="ARBA" id="ARBA00010136"/>
    </source>
</evidence>
<name>A0A420F226_9ACTN</name>
<comment type="cofactor">
    <cofactor evidence="2">
        <name>Zn(2+)</name>
        <dbReference type="ChEBI" id="CHEBI:29105"/>
    </cofactor>
</comment>
<dbReference type="PRINTS" id="PR00756">
    <property type="entry name" value="ALADIPTASE"/>
</dbReference>
<dbReference type="RefSeq" id="WP_120328920.1">
    <property type="nucleotide sequence ID" value="NZ_RAQQ01000009.1"/>
</dbReference>
<feature type="domain" description="Aminopeptidase N-like N-terminal" evidence="16">
    <location>
        <begin position="71"/>
        <end position="241"/>
    </location>
</feature>
<dbReference type="PANTHER" id="PTHR11533">
    <property type="entry name" value="PROTEASE M1 ZINC METALLOPROTEASE"/>
    <property type="match status" value="1"/>
</dbReference>
<dbReference type="InterPro" id="IPR027268">
    <property type="entry name" value="Peptidase_M4/M1_CTD_sf"/>
</dbReference>
<evidence type="ECO:0000313" key="17">
    <source>
        <dbReference type="EMBL" id="RKF26567.1"/>
    </source>
</evidence>
<evidence type="ECO:0000259" key="16">
    <source>
        <dbReference type="Pfam" id="PF17900"/>
    </source>
</evidence>
<dbReference type="InterPro" id="IPR001930">
    <property type="entry name" value="Peptidase_M1"/>
</dbReference>
<evidence type="ECO:0000256" key="10">
    <source>
        <dbReference type="ARBA" id="ARBA00023049"/>
    </source>
</evidence>
<protein>
    <recommendedName>
        <fullName evidence="5">Aminopeptidase N</fullName>
        <ecNumber evidence="4">3.4.11.2</ecNumber>
    </recommendedName>
    <alternativeName>
        <fullName evidence="11">Alanine aminopeptidase</fullName>
    </alternativeName>
    <alternativeName>
        <fullName evidence="12">Lysyl aminopeptidase</fullName>
    </alternativeName>
</protein>
<dbReference type="EC" id="3.4.11.2" evidence="4"/>
<evidence type="ECO:0000256" key="6">
    <source>
        <dbReference type="ARBA" id="ARBA00022670"/>
    </source>
</evidence>
<evidence type="ECO:0000256" key="9">
    <source>
        <dbReference type="ARBA" id="ARBA00022833"/>
    </source>
</evidence>
<proteinExistence type="inferred from homology"/>
<keyword evidence="14" id="KW-0732">Signal</keyword>
<dbReference type="Proteomes" id="UP000285744">
    <property type="component" value="Unassembled WGS sequence"/>
</dbReference>
<dbReference type="GO" id="GO:0008270">
    <property type="term" value="F:zinc ion binding"/>
    <property type="evidence" value="ECO:0007669"/>
    <property type="project" value="InterPro"/>
</dbReference>
<keyword evidence="7" id="KW-0479">Metal-binding</keyword>
<evidence type="ECO:0000256" key="4">
    <source>
        <dbReference type="ARBA" id="ARBA00012564"/>
    </source>
</evidence>
<keyword evidence="10" id="KW-0482">Metalloprotease</keyword>
<evidence type="ECO:0000256" key="8">
    <source>
        <dbReference type="ARBA" id="ARBA00022801"/>
    </source>
</evidence>
<gene>
    <name evidence="17" type="ORF">D7I43_13945</name>
</gene>
<feature type="region of interest" description="Disordered" evidence="13">
    <location>
        <begin position="30"/>
        <end position="54"/>
    </location>
</feature>
<evidence type="ECO:0000256" key="5">
    <source>
        <dbReference type="ARBA" id="ARBA00015611"/>
    </source>
</evidence>
<dbReference type="CDD" id="cd09603">
    <property type="entry name" value="M1_APN_like"/>
    <property type="match status" value="1"/>
</dbReference>
<organism evidence="17 18">
    <name type="scientific">Micromonospora globbae</name>
    <dbReference type="NCBI Taxonomy" id="1894969"/>
    <lineage>
        <taxon>Bacteria</taxon>
        <taxon>Bacillati</taxon>
        <taxon>Actinomycetota</taxon>
        <taxon>Actinomycetes</taxon>
        <taxon>Micromonosporales</taxon>
        <taxon>Micromonosporaceae</taxon>
        <taxon>Micromonospora</taxon>
    </lineage>
</organism>
<evidence type="ECO:0000256" key="7">
    <source>
        <dbReference type="ARBA" id="ARBA00022723"/>
    </source>
</evidence>
<sequence>MRQPRRSLGAGVGLLLVGGLLAACGSAPDDTGADPVAGTSSPAERRFTPGAAGAGDPYFPSYGNGGYDVDRYTVKVRYDPAKDRLTGTTTVHASATSDLSAFNLDLAGLTVRSVTVDGAAAKHARKGDELVVTPARGLIAGNGFVAEIAYEGEPEPLANEALGEGGFIHTSDGAIALGQPESASTWFPVNDHPSDKATYDFEITVPEGLTAVSNGVPGGKSSADGWTTWKWSERAPMASYLSFVMIGELRVTTGKHKGRPVYSAIDADVPEGAADESIEDTVEVADYLETVFGPYPFEAYGGVVVSDSRIRYALETQSRPVYSVSFFRQGVNTEVVAHELAHQWFGDSVSLNRWGDIWLNEGLATYAEWLWTEHRGGRSAEESFIDRYHGSSTQLWRTPPGRPGVENLFSNSVYQRGGMTVHALRVAVGDDAFFKILKTWAAEKRNGNGTTAEFVALAERVSGKKLDALFDAWLYGTERPAEPKPL</sequence>
<dbReference type="OrthoDB" id="100605at2"/>
<dbReference type="GO" id="GO:0006508">
    <property type="term" value="P:proteolysis"/>
    <property type="evidence" value="ECO:0007669"/>
    <property type="project" value="UniProtKB-KW"/>
</dbReference>
<accession>A0A420F226</accession>
<dbReference type="Gene3D" id="2.60.40.1730">
    <property type="entry name" value="tricorn interacting facor f3 domain"/>
    <property type="match status" value="1"/>
</dbReference>
<dbReference type="PROSITE" id="PS51257">
    <property type="entry name" value="PROKAR_LIPOPROTEIN"/>
    <property type="match status" value="1"/>
</dbReference>
<dbReference type="Pfam" id="PF17900">
    <property type="entry name" value="Peptidase_M1_N"/>
    <property type="match status" value="1"/>
</dbReference>
<dbReference type="InterPro" id="IPR045357">
    <property type="entry name" value="Aminopeptidase_N-like_N"/>
</dbReference>
<comment type="similarity">
    <text evidence="3">Belongs to the peptidase M1 family.</text>
</comment>
<evidence type="ECO:0000256" key="13">
    <source>
        <dbReference type="SAM" id="MobiDB-lite"/>
    </source>
</evidence>
<evidence type="ECO:0000256" key="12">
    <source>
        <dbReference type="ARBA" id="ARBA00031533"/>
    </source>
</evidence>
<comment type="catalytic activity">
    <reaction evidence="1">
        <text>Release of an N-terminal amino acid, Xaa-|-Yaa- from a peptide, amide or arylamide. Xaa is preferably Ala, but may be most amino acids including Pro (slow action). When a terminal hydrophobic residue is followed by a prolyl residue, the two may be released as an intact Xaa-Pro dipeptide.</text>
        <dbReference type="EC" id="3.4.11.2"/>
    </reaction>
</comment>
<feature type="signal peptide" evidence="14">
    <location>
        <begin position="1"/>
        <end position="22"/>
    </location>
</feature>
<dbReference type="GO" id="GO:0008237">
    <property type="term" value="F:metallopeptidase activity"/>
    <property type="evidence" value="ECO:0007669"/>
    <property type="project" value="UniProtKB-KW"/>
</dbReference>
<feature type="domain" description="Peptidase M1 membrane alanine aminopeptidase" evidence="15">
    <location>
        <begin position="331"/>
        <end position="473"/>
    </location>
</feature>
<evidence type="ECO:0000256" key="2">
    <source>
        <dbReference type="ARBA" id="ARBA00001947"/>
    </source>
</evidence>
<keyword evidence="8" id="KW-0378">Hydrolase</keyword>
<dbReference type="Pfam" id="PF01433">
    <property type="entry name" value="Peptidase_M1"/>
    <property type="match status" value="1"/>
</dbReference>
<evidence type="ECO:0000259" key="15">
    <source>
        <dbReference type="Pfam" id="PF01433"/>
    </source>
</evidence>
<evidence type="ECO:0000256" key="11">
    <source>
        <dbReference type="ARBA" id="ARBA00029811"/>
    </source>
</evidence>
<evidence type="ECO:0000256" key="1">
    <source>
        <dbReference type="ARBA" id="ARBA00000098"/>
    </source>
</evidence>
<dbReference type="InterPro" id="IPR014782">
    <property type="entry name" value="Peptidase_M1_dom"/>
</dbReference>
<dbReference type="EMBL" id="RAQQ01000009">
    <property type="protein sequence ID" value="RKF26567.1"/>
    <property type="molecule type" value="Genomic_DNA"/>
</dbReference>
<comment type="caution">
    <text evidence="17">The sequence shown here is derived from an EMBL/GenBank/DDBJ whole genome shotgun (WGS) entry which is preliminary data.</text>
</comment>
<dbReference type="Gene3D" id="1.10.390.10">
    <property type="entry name" value="Neutral Protease Domain 2"/>
    <property type="match status" value="1"/>
</dbReference>
<keyword evidence="6" id="KW-0645">Protease</keyword>
<dbReference type="GO" id="GO:0016285">
    <property type="term" value="F:alanyl aminopeptidase activity"/>
    <property type="evidence" value="ECO:0007669"/>
    <property type="project" value="UniProtKB-EC"/>
</dbReference>
<dbReference type="InterPro" id="IPR050344">
    <property type="entry name" value="Peptidase_M1_aminopeptidases"/>
</dbReference>
<dbReference type="InterPro" id="IPR042097">
    <property type="entry name" value="Aminopeptidase_N-like_N_sf"/>
</dbReference>
<dbReference type="SUPFAM" id="SSF55486">
    <property type="entry name" value="Metalloproteases ('zincins'), catalytic domain"/>
    <property type="match status" value="1"/>
</dbReference>
<keyword evidence="9" id="KW-0862">Zinc</keyword>
<dbReference type="AlphaFoldDB" id="A0A420F226"/>
<dbReference type="SUPFAM" id="SSF63737">
    <property type="entry name" value="Leukotriene A4 hydrolase N-terminal domain"/>
    <property type="match status" value="1"/>
</dbReference>
<evidence type="ECO:0000256" key="14">
    <source>
        <dbReference type="SAM" id="SignalP"/>
    </source>
</evidence>
<dbReference type="PANTHER" id="PTHR11533:SF297">
    <property type="entry name" value="AMINOPEPTIDASE N"/>
    <property type="match status" value="1"/>
</dbReference>
<reference evidence="17 18" key="1">
    <citation type="journal article" date="2018" name="Int. J. Syst. Evol. Microbiol.">
        <title>Micromonospora globbae sp. nov., an endophytic actinomycete isolated from roots of Globba winitii C. H. Wright.</title>
        <authorList>
            <person name="Kuncharoen N."/>
            <person name="Pittayakhajonwut P."/>
            <person name="Tanasupawat S."/>
        </authorList>
    </citation>
    <scope>NUCLEOTIDE SEQUENCE [LARGE SCALE GENOMIC DNA]</scope>
    <source>
        <strain evidence="17 18">WPS1-2</strain>
    </source>
</reference>